<accession>A0A1H6HK81</accession>
<dbReference type="STRING" id="680127.SAMN05421593_2646"/>
<dbReference type="AlphaFoldDB" id="A0A1H6HK81"/>
<proteinExistence type="predicted"/>
<organism evidence="2 3">
    <name type="scientific">Chryseobacterium culicis</name>
    <dbReference type="NCBI Taxonomy" id="680127"/>
    <lineage>
        <taxon>Bacteria</taxon>
        <taxon>Pseudomonadati</taxon>
        <taxon>Bacteroidota</taxon>
        <taxon>Flavobacteriia</taxon>
        <taxon>Flavobacteriales</taxon>
        <taxon>Weeksellaceae</taxon>
        <taxon>Chryseobacterium group</taxon>
        <taxon>Chryseobacterium</taxon>
    </lineage>
</organism>
<gene>
    <name evidence="2" type="ORF">SAMN05421593_2646</name>
</gene>
<dbReference type="RefSeq" id="WP_089692706.1">
    <property type="nucleotide sequence ID" value="NZ_FNWQ01000003.1"/>
</dbReference>
<reference evidence="2 3" key="1">
    <citation type="submission" date="2016-10" db="EMBL/GenBank/DDBJ databases">
        <authorList>
            <person name="de Groot N.N."/>
        </authorList>
    </citation>
    <scope>NUCLEOTIDE SEQUENCE [LARGE SCALE GENOMIC DNA]</scope>
    <source>
        <strain evidence="2 3">DSM 23031</strain>
    </source>
</reference>
<dbReference type="PROSITE" id="PS51257">
    <property type="entry name" value="PROKAR_LIPOPROTEIN"/>
    <property type="match status" value="1"/>
</dbReference>
<sequence>MKKNFIIMQLLLALFCFTLQSCRNDLLLDHQEIYDNSNQFKLYSKIITLTESKHKPKLMSELQKVENDLKKIKRFVKGKTIDYDNFTIDTDYIVFMENGPNYHTYTLDQYLFNMKYLHQVVKK</sequence>
<dbReference type="OrthoDB" id="1261022at2"/>
<evidence type="ECO:0000313" key="2">
    <source>
        <dbReference type="EMBL" id="SEH34618.1"/>
    </source>
</evidence>
<evidence type="ECO:0000256" key="1">
    <source>
        <dbReference type="SAM" id="SignalP"/>
    </source>
</evidence>
<protein>
    <recommendedName>
        <fullName evidence="4">DUF4296 domain-containing protein</fullName>
    </recommendedName>
</protein>
<name>A0A1H6HK81_CHRCI</name>
<dbReference type="Proteomes" id="UP000198561">
    <property type="component" value="Unassembled WGS sequence"/>
</dbReference>
<keyword evidence="1" id="KW-0732">Signal</keyword>
<evidence type="ECO:0008006" key="4">
    <source>
        <dbReference type="Google" id="ProtNLM"/>
    </source>
</evidence>
<dbReference type="EMBL" id="FNWQ01000003">
    <property type="protein sequence ID" value="SEH34618.1"/>
    <property type="molecule type" value="Genomic_DNA"/>
</dbReference>
<evidence type="ECO:0000313" key="3">
    <source>
        <dbReference type="Proteomes" id="UP000198561"/>
    </source>
</evidence>
<feature type="signal peptide" evidence="1">
    <location>
        <begin position="1"/>
        <end position="21"/>
    </location>
</feature>
<feature type="chain" id="PRO_5011725767" description="DUF4296 domain-containing protein" evidence="1">
    <location>
        <begin position="22"/>
        <end position="123"/>
    </location>
</feature>